<dbReference type="Proteomes" id="UP000326799">
    <property type="component" value="Unassembled WGS sequence"/>
</dbReference>
<dbReference type="AlphaFoldDB" id="A0A5N6F4Y7"/>
<protein>
    <submittedName>
        <fullName evidence="1">Uncharacterized protein</fullName>
    </submittedName>
</protein>
<proteinExistence type="predicted"/>
<gene>
    <name evidence="1" type="ORF">BDV33DRAFT_144107</name>
</gene>
<keyword evidence="2" id="KW-1185">Reference proteome</keyword>
<evidence type="ECO:0000313" key="1">
    <source>
        <dbReference type="EMBL" id="KAB8224649.1"/>
    </source>
</evidence>
<sequence length="116" mass="12945">MLTLSAQWATLSSAALAPQSTIPVWATTRVWEIMAIRMRPQMMGGLPITPGWPTIRRHSLPKKADVNQVGRRSACRSEHGVSRSDRLRRCLMSSHVHGSSPCCLLQVFFELCPFSV</sequence>
<organism evidence="1 2">
    <name type="scientific">Aspergillus novoparasiticus</name>
    <dbReference type="NCBI Taxonomy" id="986946"/>
    <lineage>
        <taxon>Eukaryota</taxon>
        <taxon>Fungi</taxon>
        <taxon>Dikarya</taxon>
        <taxon>Ascomycota</taxon>
        <taxon>Pezizomycotina</taxon>
        <taxon>Eurotiomycetes</taxon>
        <taxon>Eurotiomycetidae</taxon>
        <taxon>Eurotiales</taxon>
        <taxon>Aspergillaceae</taxon>
        <taxon>Aspergillus</taxon>
        <taxon>Aspergillus subgen. Circumdati</taxon>
    </lineage>
</organism>
<evidence type="ECO:0000313" key="2">
    <source>
        <dbReference type="Proteomes" id="UP000326799"/>
    </source>
</evidence>
<reference evidence="1 2" key="1">
    <citation type="submission" date="2019-04" db="EMBL/GenBank/DDBJ databases">
        <title>Fungal friends and foes A comparative genomics study of 23 Aspergillus species from section Flavi.</title>
        <authorList>
            <consortium name="DOE Joint Genome Institute"/>
            <person name="Kjaerbolling I."/>
            <person name="Vesth T.C."/>
            <person name="Frisvad J.C."/>
            <person name="Nybo J.L."/>
            <person name="Theobald S."/>
            <person name="Kildgaard S."/>
            <person name="Petersen T.I."/>
            <person name="Kuo A."/>
            <person name="Sato A."/>
            <person name="Lyhne E.K."/>
            <person name="Kogle M.E."/>
            <person name="Wiebenga A."/>
            <person name="Kun R.S."/>
            <person name="Lubbers R.J."/>
            <person name="Makela M.R."/>
            <person name="Barry K."/>
            <person name="Chovatia M."/>
            <person name="Clum A."/>
            <person name="Daum C."/>
            <person name="Haridas S."/>
            <person name="He G."/>
            <person name="LaButti K."/>
            <person name="Lipzen A."/>
            <person name="Mondo S."/>
            <person name="Pangilinan J."/>
            <person name="Riley R."/>
            <person name="Salamov A."/>
            <person name="Simmons B.A."/>
            <person name="Magnuson J.K."/>
            <person name="Henrissat B."/>
            <person name="Mortensen U.H."/>
            <person name="Larsen T.O."/>
            <person name="De vries R.P."/>
            <person name="Grigoriev I.V."/>
            <person name="Machida M."/>
            <person name="Baker S.E."/>
            <person name="Andersen M.R."/>
        </authorList>
    </citation>
    <scope>NUCLEOTIDE SEQUENCE [LARGE SCALE GENOMIC DNA]</scope>
    <source>
        <strain evidence="1 2">CBS 126849</strain>
    </source>
</reference>
<name>A0A5N6F4Y7_9EURO</name>
<accession>A0A5N6F4Y7</accession>
<dbReference type="EMBL" id="ML733398">
    <property type="protein sequence ID" value="KAB8224649.1"/>
    <property type="molecule type" value="Genomic_DNA"/>
</dbReference>